<dbReference type="GO" id="GO:0005524">
    <property type="term" value="F:ATP binding"/>
    <property type="evidence" value="ECO:0007669"/>
    <property type="project" value="InterPro"/>
</dbReference>
<dbReference type="PROSITE" id="PS00662">
    <property type="entry name" value="T2SP_E"/>
    <property type="match status" value="1"/>
</dbReference>
<name>A0A9X3WEV4_9BACI</name>
<dbReference type="Gene3D" id="3.40.50.300">
    <property type="entry name" value="P-loop containing nucleotide triphosphate hydrolases"/>
    <property type="match status" value="1"/>
</dbReference>
<dbReference type="InterPro" id="IPR050921">
    <property type="entry name" value="T4SS_GSP_E_ATPase"/>
</dbReference>
<dbReference type="InterPro" id="IPR027417">
    <property type="entry name" value="P-loop_NTPase"/>
</dbReference>
<comment type="similarity">
    <text evidence="1">Belongs to the GSP E family.</text>
</comment>
<dbReference type="SMART" id="SM00382">
    <property type="entry name" value="AAA"/>
    <property type="match status" value="1"/>
</dbReference>
<evidence type="ECO:0000313" key="4">
    <source>
        <dbReference type="Proteomes" id="UP001145069"/>
    </source>
</evidence>
<evidence type="ECO:0000256" key="1">
    <source>
        <dbReference type="ARBA" id="ARBA00006611"/>
    </source>
</evidence>
<dbReference type="GO" id="GO:0016887">
    <property type="term" value="F:ATP hydrolysis activity"/>
    <property type="evidence" value="ECO:0007669"/>
    <property type="project" value="InterPro"/>
</dbReference>
<dbReference type="SUPFAM" id="SSF52540">
    <property type="entry name" value="P-loop containing nucleoside triphosphate hydrolases"/>
    <property type="match status" value="1"/>
</dbReference>
<evidence type="ECO:0000313" key="3">
    <source>
        <dbReference type="EMBL" id="MDC3416970.1"/>
    </source>
</evidence>
<dbReference type="RefSeq" id="WP_272446017.1">
    <property type="nucleotide sequence ID" value="NZ_JAMQKC010000005.1"/>
</dbReference>
<feature type="domain" description="Bacterial type II secretion system protein E" evidence="2">
    <location>
        <begin position="193"/>
        <end position="207"/>
    </location>
</feature>
<dbReference type="InterPro" id="IPR003593">
    <property type="entry name" value="AAA+_ATPase"/>
</dbReference>
<sequence>MDIEKLLMFAYQNKASDLHVTPGIAPIVRINGKLKRVGNNVLTGADTERMAREILTTEQQQYFDQTGEIDFSYALSDVCRFRVNVFRQRGAFVIVSRVINSVIPNFEDLHLPPIIKQFSQMTKGILLVTGPTGSGKSTTLASIVDYINKNMSKHILTLEDPIEYLHDHKNSIINQREIGVDSESFAVGLRAALRQDPDVILVGEMRDLDTIQTALTAAETGHLVLATLHTTGAAQTIDRVIDVFSAEQQQQIRTQLAGTLVGVVSQTLIPVAEQNGRRSALEIMVNNHAIANLIRSNKVHQIQSVLETSKSSGMQTMAMSVRELVENGVITRQTASEYVPFWDIHE</sequence>
<gene>
    <name evidence="3" type="ORF">NC799_08545</name>
</gene>
<dbReference type="EMBL" id="JAMQKC010000005">
    <property type="protein sequence ID" value="MDC3416970.1"/>
    <property type="molecule type" value="Genomic_DNA"/>
</dbReference>
<dbReference type="InterPro" id="IPR001482">
    <property type="entry name" value="T2SS/T4SS_dom"/>
</dbReference>
<dbReference type="Gene3D" id="3.30.450.90">
    <property type="match status" value="1"/>
</dbReference>
<comment type="caution">
    <text evidence="3">The sequence shown here is derived from an EMBL/GenBank/DDBJ whole genome shotgun (WGS) entry which is preliminary data.</text>
</comment>
<dbReference type="NCBIfam" id="TIGR01420">
    <property type="entry name" value="pilT_fam"/>
    <property type="match status" value="1"/>
</dbReference>
<protein>
    <submittedName>
        <fullName evidence="3">Type IV pilus twitching motility protein PilT</fullName>
    </submittedName>
</protein>
<dbReference type="AlphaFoldDB" id="A0A9X3WEV4"/>
<organism evidence="3 4">
    <name type="scientific">Aquibacillus salsiterrae</name>
    <dbReference type="NCBI Taxonomy" id="2950439"/>
    <lineage>
        <taxon>Bacteria</taxon>
        <taxon>Bacillati</taxon>
        <taxon>Bacillota</taxon>
        <taxon>Bacilli</taxon>
        <taxon>Bacillales</taxon>
        <taxon>Bacillaceae</taxon>
        <taxon>Aquibacillus</taxon>
    </lineage>
</organism>
<evidence type="ECO:0000259" key="2">
    <source>
        <dbReference type="PROSITE" id="PS00662"/>
    </source>
</evidence>
<dbReference type="PANTHER" id="PTHR30486">
    <property type="entry name" value="TWITCHING MOTILITY PROTEIN PILT"/>
    <property type="match status" value="1"/>
</dbReference>
<keyword evidence="4" id="KW-1185">Reference proteome</keyword>
<dbReference type="CDD" id="cd01131">
    <property type="entry name" value="PilT"/>
    <property type="match status" value="1"/>
</dbReference>
<dbReference type="InterPro" id="IPR006321">
    <property type="entry name" value="PilT/PilU"/>
</dbReference>
<dbReference type="Proteomes" id="UP001145069">
    <property type="component" value="Unassembled WGS sequence"/>
</dbReference>
<dbReference type="Pfam" id="PF00437">
    <property type="entry name" value="T2SSE"/>
    <property type="match status" value="1"/>
</dbReference>
<reference evidence="3" key="1">
    <citation type="submission" date="2022-06" db="EMBL/GenBank/DDBJ databases">
        <title>Aquibacillus sp. a new bacterium isolated from soil saline samples.</title>
        <authorList>
            <person name="Galisteo C."/>
            <person name="De La Haba R."/>
            <person name="Sanchez-Porro C."/>
            <person name="Ventosa A."/>
        </authorList>
    </citation>
    <scope>NUCLEOTIDE SEQUENCE</scope>
    <source>
        <strain evidence="3">3ASR75-54</strain>
    </source>
</reference>
<proteinExistence type="inferred from homology"/>
<accession>A0A9X3WEV4</accession>